<gene>
    <name evidence="1" type="ORF">EJ02DRAFT_451585</name>
</gene>
<dbReference type="Proteomes" id="UP000800038">
    <property type="component" value="Unassembled WGS sequence"/>
</dbReference>
<evidence type="ECO:0000313" key="1">
    <source>
        <dbReference type="EMBL" id="KAF1945276.1"/>
    </source>
</evidence>
<dbReference type="EMBL" id="ML976010">
    <property type="protein sequence ID" value="KAF1945276.1"/>
    <property type="molecule type" value="Genomic_DNA"/>
</dbReference>
<organism evidence="1 2">
    <name type="scientific">Clathrospora elynae</name>
    <dbReference type="NCBI Taxonomy" id="706981"/>
    <lineage>
        <taxon>Eukaryota</taxon>
        <taxon>Fungi</taxon>
        <taxon>Dikarya</taxon>
        <taxon>Ascomycota</taxon>
        <taxon>Pezizomycotina</taxon>
        <taxon>Dothideomycetes</taxon>
        <taxon>Pleosporomycetidae</taxon>
        <taxon>Pleosporales</taxon>
        <taxon>Diademaceae</taxon>
        <taxon>Clathrospora</taxon>
    </lineage>
</organism>
<proteinExistence type="predicted"/>
<protein>
    <submittedName>
        <fullName evidence="1">Uncharacterized protein</fullName>
    </submittedName>
</protein>
<sequence length="53" mass="6143">MQLPGNKVKLIESYGGTLTSFQCVFVITQARQKIRIWRGLTQRHIGVRRRTVT</sequence>
<reference evidence="1" key="1">
    <citation type="journal article" date="2020" name="Stud. Mycol.">
        <title>101 Dothideomycetes genomes: a test case for predicting lifestyles and emergence of pathogens.</title>
        <authorList>
            <person name="Haridas S."/>
            <person name="Albert R."/>
            <person name="Binder M."/>
            <person name="Bloem J."/>
            <person name="Labutti K."/>
            <person name="Salamov A."/>
            <person name="Andreopoulos B."/>
            <person name="Baker S."/>
            <person name="Barry K."/>
            <person name="Bills G."/>
            <person name="Bluhm B."/>
            <person name="Cannon C."/>
            <person name="Castanera R."/>
            <person name="Culley D."/>
            <person name="Daum C."/>
            <person name="Ezra D."/>
            <person name="Gonzalez J."/>
            <person name="Henrissat B."/>
            <person name="Kuo A."/>
            <person name="Liang C."/>
            <person name="Lipzen A."/>
            <person name="Lutzoni F."/>
            <person name="Magnuson J."/>
            <person name="Mondo S."/>
            <person name="Nolan M."/>
            <person name="Ohm R."/>
            <person name="Pangilinan J."/>
            <person name="Park H.-J."/>
            <person name="Ramirez L."/>
            <person name="Alfaro M."/>
            <person name="Sun H."/>
            <person name="Tritt A."/>
            <person name="Yoshinaga Y."/>
            <person name="Zwiers L.-H."/>
            <person name="Turgeon B."/>
            <person name="Goodwin S."/>
            <person name="Spatafora J."/>
            <person name="Crous P."/>
            <person name="Grigoriev I."/>
        </authorList>
    </citation>
    <scope>NUCLEOTIDE SEQUENCE</scope>
    <source>
        <strain evidence="1">CBS 161.51</strain>
    </source>
</reference>
<dbReference type="AlphaFoldDB" id="A0A6A5T3G1"/>
<evidence type="ECO:0000313" key="2">
    <source>
        <dbReference type="Proteomes" id="UP000800038"/>
    </source>
</evidence>
<name>A0A6A5T3G1_9PLEO</name>
<keyword evidence="2" id="KW-1185">Reference proteome</keyword>
<accession>A0A6A5T3G1</accession>